<dbReference type="Pfam" id="PF14023">
    <property type="entry name" value="Bestrophin-like"/>
    <property type="match status" value="1"/>
</dbReference>
<comment type="caution">
    <text evidence="2">The sequence shown here is derived from an EMBL/GenBank/DDBJ whole genome shotgun (WGS) entry which is preliminary data.</text>
</comment>
<dbReference type="Proteomes" id="UP000095463">
    <property type="component" value="Unassembled WGS sequence"/>
</dbReference>
<gene>
    <name evidence="2" type="ORF">VW23_002555</name>
</gene>
<protein>
    <recommendedName>
        <fullName evidence="4">DUF4239 domain-containing protein</fullName>
    </recommendedName>
</protein>
<evidence type="ECO:0000313" key="3">
    <source>
        <dbReference type="Proteomes" id="UP000095463"/>
    </source>
</evidence>
<reference evidence="2 3" key="1">
    <citation type="journal article" date="2015" name="Genome Announc.">
        <title>Genome Assemblies of Three Soil-Associated Devosia species: D. insulae, D. limi, and D. soli.</title>
        <authorList>
            <person name="Hassan Y.I."/>
            <person name="Lepp D."/>
            <person name="Zhou T."/>
        </authorList>
    </citation>
    <scope>NUCLEOTIDE SEQUENCE [LARGE SCALE GENOMIC DNA]</scope>
    <source>
        <strain evidence="2 3">DS-56</strain>
    </source>
</reference>
<keyword evidence="1" id="KW-1133">Transmembrane helix</keyword>
<dbReference type="EMBL" id="LAJE02000335">
    <property type="protein sequence ID" value="OEO29093.1"/>
    <property type="molecule type" value="Genomic_DNA"/>
</dbReference>
<dbReference type="RefSeq" id="WP_069911645.1">
    <property type="nucleotide sequence ID" value="NZ_LAJE02000335.1"/>
</dbReference>
<dbReference type="AlphaFoldDB" id="A0A1E5XKG3"/>
<sequence>MAALVDDIPIYLLLLLILLSLAAAALLGYRLRRIMGLGSANGSDGQEAYIVSAVLGLLALLMGFTLSLSLDRFETRRALVLVEANAIGTAYLRTQLLAEPHRGRLSRLIVDYLDNRLGLVGLADAELEARSTHNDQLLADLWAAAAAAFDTIRVYDFSTAYLDSINAVIDTDTSRQTARDARVPVEVFALLLLFTLAASAILGFVLVGPRRQVAAGMLLLLLALALLLMLDIDRPSLGLVKESQAPLENLRRSLAATPADHYDRWRT</sequence>
<proteinExistence type="predicted"/>
<evidence type="ECO:0000313" key="2">
    <source>
        <dbReference type="EMBL" id="OEO29093.1"/>
    </source>
</evidence>
<dbReference type="OrthoDB" id="272864at2"/>
<name>A0A1E5XKG3_9HYPH</name>
<organism evidence="2 3">
    <name type="scientific">Devosia insulae DS-56</name>
    <dbReference type="NCBI Taxonomy" id="1116389"/>
    <lineage>
        <taxon>Bacteria</taxon>
        <taxon>Pseudomonadati</taxon>
        <taxon>Pseudomonadota</taxon>
        <taxon>Alphaproteobacteria</taxon>
        <taxon>Hyphomicrobiales</taxon>
        <taxon>Devosiaceae</taxon>
        <taxon>Devosia</taxon>
    </lineage>
</organism>
<feature type="transmembrane region" description="Helical" evidence="1">
    <location>
        <begin position="213"/>
        <end position="232"/>
    </location>
</feature>
<keyword evidence="3" id="KW-1185">Reference proteome</keyword>
<feature type="transmembrane region" description="Helical" evidence="1">
    <location>
        <begin position="48"/>
        <end position="70"/>
    </location>
</feature>
<accession>A0A1E5XKG3</accession>
<keyword evidence="1" id="KW-0812">Transmembrane</keyword>
<keyword evidence="1" id="KW-0472">Membrane</keyword>
<evidence type="ECO:0008006" key="4">
    <source>
        <dbReference type="Google" id="ProtNLM"/>
    </source>
</evidence>
<feature type="transmembrane region" description="Helical" evidence="1">
    <location>
        <begin position="185"/>
        <end position="207"/>
    </location>
</feature>
<dbReference type="InterPro" id="IPR025333">
    <property type="entry name" value="DUF4239"/>
</dbReference>
<evidence type="ECO:0000256" key="1">
    <source>
        <dbReference type="SAM" id="Phobius"/>
    </source>
</evidence>